<dbReference type="EMBL" id="SSNZ01000001">
    <property type="protein sequence ID" value="THF53057.1"/>
    <property type="molecule type" value="Genomic_DNA"/>
</dbReference>
<name>A0A4S4A3P1_9FLAO</name>
<keyword evidence="6" id="KW-1185">Reference proteome</keyword>
<organism evidence="5 6">
    <name type="scientific">Flavobacterium supellecticarium</name>
    <dbReference type="NCBI Taxonomy" id="2565924"/>
    <lineage>
        <taxon>Bacteria</taxon>
        <taxon>Pseudomonadati</taxon>
        <taxon>Bacteroidota</taxon>
        <taxon>Flavobacteriia</taxon>
        <taxon>Flavobacteriales</taxon>
        <taxon>Flavobacteriaceae</taxon>
        <taxon>Flavobacterium</taxon>
    </lineage>
</organism>
<feature type="domain" description="Phospholipid/glycerol acyltransferase" evidence="4">
    <location>
        <begin position="30"/>
        <end position="142"/>
    </location>
</feature>
<comment type="caution">
    <text evidence="5">The sequence shown here is derived from an EMBL/GenBank/DDBJ whole genome shotgun (WGS) entry which is preliminary data.</text>
</comment>
<evidence type="ECO:0000313" key="6">
    <source>
        <dbReference type="Proteomes" id="UP000307507"/>
    </source>
</evidence>
<protein>
    <submittedName>
        <fullName evidence="5">Acyltransferase</fullName>
    </submittedName>
</protein>
<dbReference type="RefSeq" id="WP_136401581.1">
    <property type="nucleotide sequence ID" value="NZ_SSNZ01000001.1"/>
</dbReference>
<dbReference type="PANTHER" id="PTHR10434">
    <property type="entry name" value="1-ACYL-SN-GLYCEROL-3-PHOSPHATE ACYLTRANSFERASE"/>
    <property type="match status" value="1"/>
</dbReference>
<dbReference type="SUPFAM" id="SSF69593">
    <property type="entry name" value="Glycerol-3-phosphate (1)-acyltransferase"/>
    <property type="match status" value="1"/>
</dbReference>
<evidence type="ECO:0000259" key="4">
    <source>
        <dbReference type="SMART" id="SM00563"/>
    </source>
</evidence>
<dbReference type="PANTHER" id="PTHR10434:SF9">
    <property type="entry name" value="PHOSPHOLIPID_GLYCEROL ACYLTRANSFERASE DOMAIN-CONTAINING PROTEIN"/>
    <property type="match status" value="1"/>
</dbReference>
<gene>
    <name evidence="5" type="ORF">E6C50_02290</name>
</gene>
<comment type="pathway">
    <text evidence="1">Lipid metabolism.</text>
</comment>
<keyword evidence="2 5" id="KW-0808">Transferase</keyword>
<evidence type="ECO:0000256" key="3">
    <source>
        <dbReference type="ARBA" id="ARBA00023315"/>
    </source>
</evidence>
<evidence type="ECO:0000256" key="1">
    <source>
        <dbReference type="ARBA" id="ARBA00005189"/>
    </source>
</evidence>
<dbReference type="InterPro" id="IPR002123">
    <property type="entry name" value="Plipid/glycerol_acylTrfase"/>
</dbReference>
<sequence>MKQNLYRFIFFKCMGWSINGTIAPEIKKCVMIVVPHTSWHDFYLGVFTRGIMNQEMNFVAKKELFTFPFGAYFRWMGGAPLNRQKNENKVDAIAKVFENKAVFRLAIAPEGTRKRVTEWKTGFYYIALKAEVPIIPVAFDYGKKEVKIGEPFYPTGNRDNDFEILEQNYVGVTGKIPEYSFVSKKKIVKK</sequence>
<dbReference type="OrthoDB" id="9796839at2"/>
<proteinExistence type="predicted"/>
<evidence type="ECO:0000313" key="5">
    <source>
        <dbReference type="EMBL" id="THF53057.1"/>
    </source>
</evidence>
<evidence type="ECO:0000256" key="2">
    <source>
        <dbReference type="ARBA" id="ARBA00022679"/>
    </source>
</evidence>
<accession>A0A4S4A3P1</accession>
<keyword evidence="3 5" id="KW-0012">Acyltransferase</keyword>
<dbReference type="AlphaFoldDB" id="A0A4S4A3P1"/>
<dbReference type="Proteomes" id="UP000307507">
    <property type="component" value="Unassembled WGS sequence"/>
</dbReference>
<reference evidence="5 6" key="1">
    <citation type="submission" date="2019-04" db="EMBL/GenBank/DDBJ databases">
        <title>Flavobacterium sp. nov. isolated from construction timber.</title>
        <authorList>
            <person name="Lin S.-Y."/>
            <person name="Chang C.-T."/>
            <person name="Young C.-C."/>
        </authorList>
    </citation>
    <scope>NUCLEOTIDE SEQUENCE [LARGE SCALE GENOMIC DNA]</scope>
    <source>
        <strain evidence="5 6">CC-CTC003</strain>
    </source>
</reference>
<dbReference type="Pfam" id="PF01553">
    <property type="entry name" value="Acyltransferase"/>
    <property type="match status" value="1"/>
</dbReference>
<dbReference type="SMART" id="SM00563">
    <property type="entry name" value="PlsC"/>
    <property type="match status" value="1"/>
</dbReference>
<dbReference type="GO" id="GO:0006654">
    <property type="term" value="P:phosphatidic acid biosynthetic process"/>
    <property type="evidence" value="ECO:0007669"/>
    <property type="project" value="TreeGrafter"/>
</dbReference>
<dbReference type="GO" id="GO:0003841">
    <property type="term" value="F:1-acylglycerol-3-phosphate O-acyltransferase activity"/>
    <property type="evidence" value="ECO:0007669"/>
    <property type="project" value="TreeGrafter"/>
</dbReference>